<keyword evidence="2" id="KW-1133">Transmembrane helix</keyword>
<name>A0A247ZL00_9CHLO</name>
<dbReference type="PANTHER" id="PTHR33269">
    <property type="entry name" value="NADH-UBIQUINONE OXIDOREDUCTASE CHAIN 6"/>
    <property type="match status" value="1"/>
</dbReference>
<organism evidence="3">
    <name type="scientific">Ulva flexuosa</name>
    <dbReference type="NCBI Taxonomy" id="83791"/>
    <lineage>
        <taxon>Eukaryota</taxon>
        <taxon>Viridiplantae</taxon>
        <taxon>Chlorophyta</taxon>
        <taxon>core chlorophytes</taxon>
        <taxon>Ulvophyceae</taxon>
        <taxon>OUU clade</taxon>
        <taxon>Ulvales</taxon>
        <taxon>Ulvaceae</taxon>
        <taxon>Ulva</taxon>
    </lineage>
</organism>
<dbReference type="Pfam" id="PF00499">
    <property type="entry name" value="Oxidored_q3"/>
    <property type="match status" value="1"/>
</dbReference>
<evidence type="ECO:0000256" key="2">
    <source>
        <dbReference type="RuleBase" id="RU004430"/>
    </source>
</evidence>
<keyword evidence="2 3" id="KW-0496">Mitochondrion</keyword>
<dbReference type="EC" id="7.1.1.2" evidence="2"/>
<accession>A0A247ZL00</accession>
<evidence type="ECO:0000256" key="1">
    <source>
        <dbReference type="ARBA" id="ARBA00005698"/>
    </source>
</evidence>
<proteinExistence type="inferred from homology"/>
<dbReference type="GeneID" id="33944396"/>
<protein>
    <recommendedName>
        <fullName evidence="2">NADH-ubiquinone oxidoreductase chain 6</fullName>
        <ecNumber evidence="2">7.1.1.2</ecNumber>
    </recommendedName>
</protein>
<feature type="transmembrane region" description="Helical" evidence="2">
    <location>
        <begin position="82"/>
        <end position="105"/>
    </location>
</feature>
<comment type="subcellular location">
    <subcellularLocation>
        <location evidence="2">Mitochondrion membrane</location>
        <topology evidence="2">Multi-pass membrane protein</topology>
    </subcellularLocation>
</comment>
<dbReference type="GO" id="GO:0031966">
    <property type="term" value="C:mitochondrial membrane"/>
    <property type="evidence" value="ECO:0007669"/>
    <property type="project" value="UniProtKB-SubCell"/>
</dbReference>
<dbReference type="InterPro" id="IPR001457">
    <property type="entry name" value="NADH_UbQ/plastoQ_OxRdtase_su6"/>
</dbReference>
<evidence type="ECO:0000313" key="3">
    <source>
        <dbReference type="EMBL" id="AQS79866.1"/>
    </source>
</evidence>
<comment type="function">
    <text evidence="2">Core subunit of the mitochondrial membrane respiratory chain NADH dehydrogenase (Complex I) which catalyzes electron transfer from NADH through the respiratory chain, using ubiquinone as an electron acceptor. Essential for the catalytic activity and assembly of complex I.</text>
</comment>
<dbReference type="GO" id="GO:0008137">
    <property type="term" value="F:NADH dehydrogenase (ubiquinone) activity"/>
    <property type="evidence" value="ECO:0007669"/>
    <property type="project" value="UniProtKB-UniRule"/>
</dbReference>
<geneLocation type="mitochondrion" evidence="3"/>
<dbReference type="Gene3D" id="1.20.120.1200">
    <property type="entry name" value="NADH-ubiquinone/plastoquinone oxidoreductase chain 6, subunit NuoJ"/>
    <property type="match status" value="1"/>
</dbReference>
<feature type="transmembrane region" description="Helical" evidence="2">
    <location>
        <begin position="30"/>
        <end position="50"/>
    </location>
</feature>
<dbReference type="EMBL" id="KX455878">
    <property type="protein sequence ID" value="AQS79866.1"/>
    <property type="molecule type" value="Genomic_DNA"/>
</dbReference>
<keyword evidence="2" id="KW-1278">Translocase</keyword>
<keyword evidence="2" id="KW-0830">Ubiquinone</keyword>
<reference evidence="3" key="1">
    <citation type="journal article" date="2018" name="Conserv Genet Resour">
        <title>The complete mitochondrial genomes of green tide algae Ulva flexuosa (Ulvophyceae, Chlorophyta).</title>
        <authorList>
            <person name="Cai C."/>
            <person name="Wang L."/>
            <person name="Jiang T."/>
            <person name="Zhou L."/>
            <person name="He P."/>
            <person name="Jiao B."/>
        </authorList>
    </citation>
    <scope>NUCLEOTIDE SEQUENCE</scope>
</reference>
<dbReference type="RefSeq" id="YP_009424201.1">
    <property type="nucleotide sequence ID" value="NC_035809.1"/>
</dbReference>
<comment type="similarity">
    <text evidence="1 2">Belongs to the complex I subunit 6 family.</text>
</comment>
<feature type="transmembrane region" description="Helical" evidence="2">
    <location>
        <begin position="57"/>
        <end position="76"/>
    </location>
</feature>
<feature type="transmembrane region" description="Helical" evidence="2">
    <location>
        <begin position="192"/>
        <end position="215"/>
    </location>
</feature>
<keyword evidence="2" id="KW-0813">Transport</keyword>
<keyword evidence="2" id="KW-0520">NAD</keyword>
<sequence length="242" mass="27028">MVSIARCGCARKGSNPFSYQQDKFDNTNNIFMTILIDTFCALLITCATLVVQSSNPVYSVLFLILAFFNASALVLLSGHDYMAALFIVLYVGAMCTFFLFAIMILDIKVEPISEKRLKQAPINTIIAIIFALQCKNILNEFSSSFANVELLLNNNPNCIDYLNYELQYCFNSSILDYTTQIYSLGSILYTTYALQLIIASLILLSAMLGSIALTLSRSTTAKGQHIYEQNIRDFKLTITNNV</sequence>
<keyword evidence="2" id="KW-0472">Membrane</keyword>
<comment type="catalytic activity">
    <reaction evidence="2">
        <text>a ubiquinone + NADH + 5 H(+)(in) = a ubiquinol + NAD(+) + 4 H(+)(out)</text>
        <dbReference type="Rhea" id="RHEA:29091"/>
        <dbReference type="Rhea" id="RHEA-COMP:9565"/>
        <dbReference type="Rhea" id="RHEA-COMP:9566"/>
        <dbReference type="ChEBI" id="CHEBI:15378"/>
        <dbReference type="ChEBI" id="CHEBI:16389"/>
        <dbReference type="ChEBI" id="CHEBI:17976"/>
        <dbReference type="ChEBI" id="CHEBI:57540"/>
        <dbReference type="ChEBI" id="CHEBI:57945"/>
        <dbReference type="EC" id="7.1.1.2"/>
    </reaction>
</comment>
<keyword evidence="2" id="KW-0812">Transmembrane</keyword>
<dbReference type="AlphaFoldDB" id="A0A247ZL00"/>
<keyword evidence="2" id="KW-0249">Electron transport</keyword>
<dbReference type="PANTHER" id="PTHR33269:SF17">
    <property type="entry name" value="NADH-UBIQUINONE OXIDOREDUCTASE CHAIN 6"/>
    <property type="match status" value="1"/>
</dbReference>
<gene>
    <name evidence="3" type="primary">nad6</name>
</gene>
<dbReference type="InterPro" id="IPR042106">
    <property type="entry name" value="Nuo/plastoQ_OxRdtase_6_NuoJ"/>
</dbReference>
<keyword evidence="2" id="KW-0679">Respiratory chain</keyword>